<dbReference type="PROSITE" id="PS00584">
    <property type="entry name" value="PFKB_KINASES_2"/>
    <property type="match status" value="1"/>
</dbReference>
<accession>A0A2W5WR00</accession>
<evidence type="ECO:0000256" key="4">
    <source>
        <dbReference type="ARBA" id="ARBA00022777"/>
    </source>
</evidence>
<dbReference type="RefSeq" id="WP_111250414.1">
    <property type="nucleotide sequence ID" value="NZ_QKWH01000003.1"/>
</dbReference>
<evidence type="ECO:0000256" key="2">
    <source>
        <dbReference type="ARBA" id="ARBA00022679"/>
    </source>
</evidence>
<reference evidence="7 8" key="1">
    <citation type="submission" date="2018-06" db="EMBL/GenBank/DDBJ databases">
        <title>Whole genome sequencing of a novel hydrocarbon degrading bacterial strain, PW21 isolated from oil contaminated produced water sample.</title>
        <authorList>
            <person name="Nagkirti P."/>
            <person name="Shaikh A."/>
            <person name="Gowdaman V."/>
            <person name="Engineer A.E."/>
            <person name="Dagar S."/>
            <person name="Dhakephalkar P.K."/>
        </authorList>
    </citation>
    <scope>NUCLEOTIDE SEQUENCE [LARGE SCALE GENOMIC DNA]</scope>
    <source>
        <strain evidence="7 8">PW21</strain>
    </source>
</reference>
<dbReference type="GO" id="GO:0016301">
    <property type="term" value="F:kinase activity"/>
    <property type="evidence" value="ECO:0007669"/>
    <property type="project" value="UniProtKB-KW"/>
</dbReference>
<dbReference type="Gene3D" id="3.40.1190.20">
    <property type="match status" value="1"/>
</dbReference>
<dbReference type="AlphaFoldDB" id="A0A2W5WR00"/>
<feature type="domain" description="Carbohydrate kinase PfkB" evidence="6">
    <location>
        <begin position="6"/>
        <end position="302"/>
    </location>
</feature>
<dbReference type="Pfam" id="PF00294">
    <property type="entry name" value="PfkB"/>
    <property type="match status" value="1"/>
</dbReference>
<keyword evidence="8" id="KW-1185">Reference proteome</keyword>
<keyword evidence="4 7" id="KW-0418">Kinase</keyword>
<name>A0A2W5WR00_9MICO</name>
<proteinExistence type="inferred from homology"/>
<evidence type="ECO:0000256" key="1">
    <source>
        <dbReference type="ARBA" id="ARBA00010688"/>
    </source>
</evidence>
<dbReference type="EMBL" id="QKWH01000003">
    <property type="protein sequence ID" value="PZR53747.1"/>
    <property type="molecule type" value="Genomic_DNA"/>
</dbReference>
<keyword evidence="5" id="KW-0067">ATP-binding</keyword>
<dbReference type="SUPFAM" id="SSF53613">
    <property type="entry name" value="Ribokinase-like"/>
    <property type="match status" value="1"/>
</dbReference>
<gene>
    <name evidence="7" type="ORF">DNL40_06385</name>
</gene>
<dbReference type="PANTHER" id="PTHR43085">
    <property type="entry name" value="HEXOKINASE FAMILY MEMBER"/>
    <property type="match status" value="1"/>
</dbReference>
<evidence type="ECO:0000313" key="8">
    <source>
        <dbReference type="Proteomes" id="UP000248783"/>
    </source>
</evidence>
<keyword evidence="2" id="KW-0808">Transferase</keyword>
<sequence length="325" mass="32888">MTSPAHDVLVVGESVADVLRRADGTTTTHPGGSPANVAYGLARLGTTVAFLTQLGADADGDLLRAHQTGAGVVLTAETGDAASDRTSRATAHIGPDGSARYAFDLAWTLRDVPRTVQAGHVHTGSVALFLAPGADAVARLVAAAHPSASISVDPNVRPDLLHDRAEAVRRFEAVVPRADLVKASDEDLAWLYPGRTAGSAARHLVAAGAGLVVVTRGQDGALAATRERTFEVPAVATRVADTVGAGDSFMAALLDGLRRASLLGPAAREALRTAGGSALAPLLARAALAASVTVSRPGADLPTAAEVAEAEVALRTGRADSPPAA</sequence>
<evidence type="ECO:0000256" key="3">
    <source>
        <dbReference type="ARBA" id="ARBA00022741"/>
    </source>
</evidence>
<dbReference type="InterPro" id="IPR011611">
    <property type="entry name" value="PfkB_dom"/>
</dbReference>
<evidence type="ECO:0000313" key="7">
    <source>
        <dbReference type="EMBL" id="PZR53747.1"/>
    </source>
</evidence>
<evidence type="ECO:0000256" key="5">
    <source>
        <dbReference type="ARBA" id="ARBA00022840"/>
    </source>
</evidence>
<evidence type="ECO:0000259" key="6">
    <source>
        <dbReference type="Pfam" id="PF00294"/>
    </source>
</evidence>
<dbReference type="CDD" id="cd01167">
    <property type="entry name" value="bac_FRK"/>
    <property type="match status" value="1"/>
</dbReference>
<protein>
    <submittedName>
        <fullName evidence="7">Carbohydrate kinase</fullName>
    </submittedName>
</protein>
<comment type="caution">
    <text evidence="7">The sequence shown here is derived from an EMBL/GenBank/DDBJ whole genome shotgun (WGS) entry which is preliminary data.</text>
</comment>
<dbReference type="InterPro" id="IPR002173">
    <property type="entry name" value="Carboh/pur_kinase_PfkB_CS"/>
</dbReference>
<dbReference type="GO" id="GO:0005524">
    <property type="term" value="F:ATP binding"/>
    <property type="evidence" value="ECO:0007669"/>
    <property type="project" value="UniProtKB-KW"/>
</dbReference>
<dbReference type="PANTHER" id="PTHR43085:SF1">
    <property type="entry name" value="PSEUDOURIDINE KINASE-RELATED"/>
    <property type="match status" value="1"/>
</dbReference>
<dbReference type="InterPro" id="IPR029056">
    <property type="entry name" value="Ribokinase-like"/>
</dbReference>
<dbReference type="InterPro" id="IPR050306">
    <property type="entry name" value="PfkB_Carbo_kinase"/>
</dbReference>
<dbReference type="PROSITE" id="PS00583">
    <property type="entry name" value="PFKB_KINASES_1"/>
    <property type="match status" value="1"/>
</dbReference>
<dbReference type="Proteomes" id="UP000248783">
    <property type="component" value="Unassembled WGS sequence"/>
</dbReference>
<comment type="similarity">
    <text evidence="1">Belongs to the carbohydrate kinase PfkB family.</text>
</comment>
<keyword evidence="3" id="KW-0547">Nucleotide-binding</keyword>
<organism evidence="7 8">
    <name type="scientific">Xylanimonas oleitrophica</name>
    <dbReference type="NCBI Taxonomy" id="2607479"/>
    <lineage>
        <taxon>Bacteria</taxon>
        <taxon>Bacillati</taxon>
        <taxon>Actinomycetota</taxon>
        <taxon>Actinomycetes</taxon>
        <taxon>Micrococcales</taxon>
        <taxon>Promicromonosporaceae</taxon>
        <taxon>Xylanimonas</taxon>
    </lineage>
</organism>